<proteinExistence type="predicted"/>
<evidence type="ECO:0000313" key="13">
    <source>
        <dbReference type="Proteomes" id="UP000028643"/>
    </source>
</evidence>
<dbReference type="PROSITE" id="PS50883">
    <property type="entry name" value="EAL"/>
    <property type="match status" value="1"/>
</dbReference>
<dbReference type="EC" id="3.1.4.52" evidence="2"/>
<evidence type="ECO:0000256" key="5">
    <source>
        <dbReference type="ARBA" id="ARBA00022692"/>
    </source>
</evidence>
<keyword evidence="4" id="KW-0973">c-di-GMP</keyword>
<dbReference type="Pfam" id="PF12792">
    <property type="entry name" value="CSS-motif"/>
    <property type="match status" value="1"/>
</dbReference>
<dbReference type="AlphaFoldDB" id="A0A085URS8"/>
<dbReference type="GO" id="GO:0005886">
    <property type="term" value="C:plasma membrane"/>
    <property type="evidence" value="ECO:0007669"/>
    <property type="project" value="UniProtKB-SubCell"/>
</dbReference>
<dbReference type="RefSeq" id="WP_047578831.1">
    <property type="nucleotide sequence ID" value="NZ_JPQT01000141.1"/>
</dbReference>
<dbReference type="PATRIC" id="fig|317.174.peg.5335"/>
<dbReference type="SUPFAM" id="SSF141868">
    <property type="entry name" value="EAL domain-like"/>
    <property type="match status" value="1"/>
</dbReference>
<comment type="subcellular location">
    <subcellularLocation>
        <location evidence="1">Cell membrane</location>
        <topology evidence="1">Multi-pass membrane protein</topology>
    </subcellularLocation>
</comment>
<keyword evidence="8 10" id="KW-0472">Membrane</keyword>
<dbReference type="InterPro" id="IPR024744">
    <property type="entry name" value="CSS-motif_dom"/>
</dbReference>
<keyword evidence="3" id="KW-1003">Cell membrane</keyword>
<organism evidence="12 13">
    <name type="scientific">Pseudomonas syringae</name>
    <dbReference type="NCBI Taxonomy" id="317"/>
    <lineage>
        <taxon>Bacteria</taxon>
        <taxon>Pseudomonadati</taxon>
        <taxon>Pseudomonadota</taxon>
        <taxon>Gammaproteobacteria</taxon>
        <taxon>Pseudomonadales</taxon>
        <taxon>Pseudomonadaceae</taxon>
        <taxon>Pseudomonas</taxon>
    </lineage>
</organism>
<evidence type="ECO:0000256" key="8">
    <source>
        <dbReference type="ARBA" id="ARBA00023136"/>
    </source>
</evidence>
<evidence type="ECO:0000256" key="2">
    <source>
        <dbReference type="ARBA" id="ARBA00012282"/>
    </source>
</evidence>
<evidence type="ECO:0000256" key="4">
    <source>
        <dbReference type="ARBA" id="ARBA00022636"/>
    </source>
</evidence>
<dbReference type="EMBL" id="JPQT01000141">
    <property type="protein sequence ID" value="KFE45891.1"/>
    <property type="molecule type" value="Genomic_DNA"/>
</dbReference>
<keyword evidence="7 10" id="KW-1133">Transmembrane helix</keyword>
<comment type="caution">
    <text evidence="12">The sequence shown here is derived from an EMBL/GenBank/DDBJ whole genome shotgun (WGS) entry which is preliminary data.</text>
</comment>
<dbReference type="PANTHER" id="PTHR33121:SF79">
    <property type="entry name" value="CYCLIC DI-GMP PHOSPHODIESTERASE PDED-RELATED"/>
    <property type="match status" value="1"/>
</dbReference>
<dbReference type="Gene3D" id="3.20.20.450">
    <property type="entry name" value="EAL domain"/>
    <property type="match status" value="1"/>
</dbReference>
<dbReference type="GO" id="GO:0071111">
    <property type="term" value="F:cyclic-guanylate-specific phosphodiesterase activity"/>
    <property type="evidence" value="ECO:0007669"/>
    <property type="project" value="UniProtKB-EC"/>
</dbReference>
<dbReference type="Proteomes" id="UP000028643">
    <property type="component" value="Unassembled WGS sequence"/>
</dbReference>
<sequence>MLDAAIPFRLNLYRPWLMALLAALLSAVLLLCGSFALAIHQARQNESEQMKAQGERFLVRLEQLFGQLRTGLDQLEAQPLRHCTPQMVDRLRQVISSYRFIYEAGFIGDRSLCSSWPHNSKLGTPREPDIRGPTYDYWLNTSAQPDDNLAALMMGRGDFRVTTSRGHLTDVVDLPAGGSLLVVLNHGSKAVTVLGPEQSWPPTKDWSSATDETLLTTSSRLIYRMPTQSPEYQLVLTTPRSGLQEKVAGAWWLLAPASLLVSLCIGLLVLQLARQRQSLGGELQGALRRSELKVLFQPIFDLNTRLCVGAEALVRWRRPDGTLTSPDLFIPLAENTGQIRQITDFVLQQLLEQLGPLLRANPQLYISVNLAACDVMAPRIGRVTARLLAQHRVAARQIAFEVTERGLIDVVVARNHLQGLRDKGHQVLIDDFGTGYCSLAYLQTLPVDCLKIDKAFIDALGHDAASSGVAPHIIRMAHALQLRVIAEGIEFESQAQLLQSEGVIYGQGWLFARPLTASKFTELVTGGRRSTGRRAEDVA</sequence>
<evidence type="ECO:0000313" key="12">
    <source>
        <dbReference type="EMBL" id="KFE45891.1"/>
    </source>
</evidence>
<evidence type="ECO:0000256" key="6">
    <source>
        <dbReference type="ARBA" id="ARBA00022801"/>
    </source>
</evidence>
<evidence type="ECO:0000256" key="3">
    <source>
        <dbReference type="ARBA" id="ARBA00022475"/>
    </source>
</evidence>
<dbReference type="InterPro" id="IPR001633">
    <property type="entry name" value="EAL_dom"/>
</dbReference>
<dbReference type="InterPro" id="IPR050706">
    <property type="entry name" value="Cyclic-di-GMP_PDE-like"/>
</dbReference>
<feature type="domain" description="EAL" evidence="11">
    <location>
        <begin position="276"/>
        <end position="528"/>
    </location>
</feature>
<dbReference type="PANTHER" id="PTHR33121">
    <property type="entry name" value="CYCLIC DI-GMP PHOSPHODIESTERASE PDEF"/>
    <property type="match status" value="1"/>
</dbReference>
<reference evidence="12 13" key="1">
    <citation type="submission" date="2014-07" db="EMBL/GenBank/DDBJ databases">
        <title>Draft Genome Sequences of Environmental Pseudomonas syringae strains.</title>
        <authorList>
            <person name="Baltrus D.A."/>
            <person name="Berge O."/>
            <person name="Morris C."/>
        </authorList>
    </citation>
    <scope>NUCLEOTIDE SEQUENCE [LARGE SCALE GENOMIC DNA]</scope>
    <source>
        <strain evidence="12 13">CEB003</strain>
    </source>
</reference>
<evidence type="ECO:0000256" key="9">
    <source>
        <dbReference type="ARBA" id="ARBA00034290"/>
    </source>
</evidence>
<dbReference type="Pfam" id="PF00563">
    <property type="entry name" value="EAL"/>
    <property type="match status" value="1"/>
</dbReference>
<feature type="transmembrane region" description="Helical" evidence="10">
    <location>
        <begin position="249"/>
        <end position="270"/>
    </location>
</feature>
<evidence type="ECO:0000259" key="11">
    <source>
        <dbReference type="PROSITE" id="PS50883"/>
    </source>
</evidence>
<protein>
    <recommendedName>
        <fullName evidence="2">cyclic-guanylate-specific phosphodiesterase</fullName>
        <ecNumber evidence="2">3.1.4.52</ecNumber>
    </recommendedName>
</protein>
<accession>A0A085URS8</accession>
<evidence type="ECO:0000256" key="1">
    <source>
        <dbReference type="ARBA" id="ARBA00004651"/>
    </source>
</evidence>
<gene>
    <name evidence="12" type="ORF">IV02_26125</name>
</gene>
<keyword evidence="5 10" id="KW-0812">Transmembrane</keyword>
<evidence type="ECO:0000256" key="10">
    <source>
        <dbReference type="SAM" id="Phobius"/>
    </source>
</evidence>
<dbReference type="CDD" id="cd01948">
    <property type="entry name" value="EAL"/>
    <property type="match status" value="1"/>
</dbReference>
<name>A0A085URS8_PSESX</name>
<evidence type="ECO:0000256" key="7">
    <source>
        <dbReference type="ARBA" id="ARBA00022989"/>
    </source>
</evidence>
<dbReference type="InterPro" id="IPR035919">
    <property type="entry name" value="EAL_sf"/>
</dbReference>
<comment type="catalytic activity">
    <reaction evidence="9">
        <text>3',3'-c-di-GMP + H2O = 5'-phosphoguanylyl(3'-&gt;5')guanosine + H(+)</text>
        <dbReference type="Rhea" id="RHEA:24902"/>
        <dbReference type="ChEBI" id="CHEBI:15377"/>
        <dbReference type="ChEBI" id="CHEBI:15378"/>
        <dbReference type="ChEBI" id="CHEBI:58754"/>
        <dbReference type="ChEBI" id="CHEBI:58805"/>
        <dbReference type="EC" id="3.1.4.52"/>
    </reaction>
</comment>
<dbReference type="SMART" id="SM00052">
    <property type="entry name" value="EAL"/>
    <property type="match status" value="1"/>
</dbReference>
<keyword evidence="6" id="KW-0378">Hydrolase</keyword>